<proteinExistence type="predicted"/>
<protein>
    <submittedName>
        <fullName evidence="1">Uncharacterized protein</fullName>
    </submittedName>
</protein>
<dbReference type="RefSeq" id="WP_129242591.1">
    <property type="nucleotide sequence ID" value="NZ_UFQC01000022.1"/>
</dbReference>
<dbReference type="EMBL" id="UFQC01000022">
    <property type="protein sequence ID" value="SSW70260.1"/>
    <property type="molecule type" value="Genomic_DNA"/>
</dbReference>
<evidence type="ECO:0000313" key="1">
    <source>
        <dbReference type="EMBL" id="SSW70260.1"/>
    </source>
</evidence>
<organism evidence="1 2">
    <name type="scientific">Achromobacter veterisilvae</name>
    <dbReference type="NCBI Taxonomy" id="2069367"/>
    <lineage>
        <taxon>Bacteria</taxon>
        <taxon>Pseudomonadati</taxon>
        <taxon>Pseudomonadota</taxon>
        <taxon>Betaproteobacteria</taxon>
        <taxon>Burkholderiales</taxon>
        <taxon>Alcaligenaceae</taxon>
        <taxon>Achromobacter</taxon>
    </lineage>
</organism>
<accession>A0A446CQZ2</accession>
<evidence type="ECO:0000313" key="2">
    <source>
        <dbReference type="Proteomes" id="UP000289465"/>
    </source>
</evidence>
<dbReference type="Proteomes" id="UP000289465">
    <property type="component" value="Unassembled WGS sequence"/>
</dbReference>
<sequence length="195" mass="20811">MDTSNTPFGAAALDAARSLYQGEGLALPPVPAALAPHLRQVGATAYASRDLDWTLYDFDHFLDELQSGKAVEPYVAFGLSGHGLALQAAHYYAVTDRCAVLFQMRWGTPMNRPEQDRQRHDAALSFAQKLQAAADARATSGKSPSGQRIVAAESSFHGSRWAWLPADAAPASQPAWHASRGGAIVDALVALKQLG</sequence>
<reference evidence="1 2" key="1">
    <citation type="submission" date="2018-07" db="EMBL/GenBank/DDBJ databases">
        <authorList>
            <person name="Peeters C."/>
        </authorList>
    </citation>
    <scope>NUCLEOTIDE SEQUENCE [LARGE SCALE GENOMIC DNA]</scope>
    <source>
        <strain evidence="1 2">LMG 30378</strain>
    </source>
</reference>
<name>A0A446CQZ2_9BURK</name>
<dbReference type="OrthoDB" id="8655558at2"/>
<gene>
    <name evidence="1" type="ORF">AVE30378_03938</name>
</gene>
<dbReference type="AlphaFoldDB" id="A0A446CQZ2"/>